<keyword evidence="1" id="KW-0472">Membrane</keyword>
<feature type="transmembrane region" description="Helical" evidence="1">
    <location>
        <begin position="76"/>
        <end position="96"/>
    </location>
</feature>
<organism evidence="2 3">
    <name type="scientific">Halobellus rubicundus</name>
    <dbReference type="NCBI Taxonomy" id="2996466"/>
    <lineage>
        <taxon>Archaea</taxon>
        <taxon>Methanobacteriati</taxon>
        <taxon>Methanobacteriota</taxon>
        <taxon>Stenosarchaea group</taxon>
        <taxon>Halobacteria</taxon>
        <taxon>Halobacteriales</taxon>
        <taxon>Haloferacaceae</taxon>
        <taxon>Halobellus</taxon>
    </lineage>
</organism>
<keyword evidence="3" id="KW-1185">Reference proteome</keyword>
<feature type="transmembrane region" description="Helical" evidence="1">
    <location>
        <begin position="52"/>
        <end position="70"/>
    </location>
</feature>
<dbReference type="Pfam" id="PF24285">
    <property type="entry name" value="DUF7473"/>
    <property type="match status" value="1"/>
</dbReference>
<feature type="transmembrane region" description="Helical" evidence="1">
    <location>
        <begin position="20"/>
        <end position="40"/>
    </location>
</feature>
<feature type="transmembrane region" description="Helical" evidence="1">
    <location>
        <begin position="108"/>
        <end position="128"/>
    </location>
</feature>
<dbReference type="RefSeq" id="WP_372386754.1">
    <property type="nucleotide sequence ID" value="NZ_JBGNYA010000001.1"/>
</dbReference>
<evidence type="ECO:0000256" key="1">
    <source>
        <dbReference type="SAM" id="Phobius"/>
    </source>
</evidence>
<reference evidence="2 3" key="1">
    <citation type="submission" date="2024-08" db="EMBL/GenBank/DDBJ databases">
        <title>Halobellus sp. MBLA0158 whole genome sequence.</title>
        <authorList>
            <person name="Hwang C.Y."/>
            <person name="Cho E.-S."/>
            <person name="Seo M.-J."/>
        </authorList>
    </citation>
    <scope>NUCLEOTIDE SEQUENCE [LARGE SCALE GENOMIC DNA]</scope>
    <source>
        <strain evidence="2 3">MBLA0158</strain>
    </source>
</reference>
<comment type="caution">
    <text evidence="2">The sequence shown here is derived from an EMBL/GenBank/DDBJ whole genome shotgun (WGS) entry which is preliminary data.</text>
</comment>
<dbReference type="AlphaFoldDB" id="A0ABD5M738"/>
<keyword evidence="1" id="KW-0812">Transmembrane</keyword>
<evidence type="ECO:0000313" key="2">
    <source>
        <dbReference type="EMBL" id="MFA1609722.1"/>
    </source>
</evidence>
<name>A0ABD5M738_9EURY</name>
<dbReference type="InterPro" id="IPR055896">
    <property type="entry name" value="DUF7473"/>
</dbReference>
<evidence type="ECO:0000313" key="3">
    <source>
        <dbReference type="Proteomes" id="UP001570511"/>
    </source>
</evidence>
<keyword evidence="1" id="KW-1133">Transmembrane helix</keyword>
<dbReference type="Proteomes" id="UP001570511">
    <property type="component" value="Unassembled WGS sequence"/>
</dbReference>
<sequence>MVAPAPLSIPLQSSSATPIAIAGTFASFAIFLSVTAHIAARNVLGDVPVRNAFVVGPIPAVVSVLAAAFARNSPPALFAALAIAIALDGVAIYLLYGESRRLSAYITLIHFVVSVILGTILFGVLAIIQSAPG</sequence>
<dbReference type="EMBL" id="JBGNYA010000001">
    <property type="protein sequence ID" value="MFA1609722.1"/>
    <property type="molecule type" value="Genomic_DNA"/>
</dbReference>
<accession>A0ABD5M738</accession>
<proteinExistence type="predicted"/>
<protein>
    <submittedName>
        <fullName evidence="2">Uncharacterized protein</fullName>
    </submittedName>
</protein>
<gene>
    <name evidence="2" type="ORF">OS889_01700</name>
</gene>